<sequence>MAVVGVTGIDSVEDLYLKTYAKLKAVSEEAAASFAQQVKLSGAAMDLNAGDTSSSLSAIDNIQDTYVRTINTIKAAQNTTSGIYNANGIFTSSVLGSNALAGSVVGAPSIDVDSFLESAVKMALNSDQQNLLSQIQDTFRANTTTIVDTMQALGLTFNDLATRENMVTLGNALNNRAIEYGLPAVENVDASVDMLYDGFGEGAGSGGNGAGTRSAVEDVKEEYSNIIVEGDKTYLETVTIENGVKTVVRTEMNR</sequence>
<proteinExistence type="predicted"/>
<dbReference type="EMBL" id="FOGJ01000003">
    <property type="protein sequence ID" value="SER25188.1"/>
    <property type="molecule type" value="Genomic_DNA"/>
</dbReference>
<accession>A0A1H9MNI3</accession>
<evidence type="ECO:0000313" key="2">
    <source>
        <dbReference type="Proteomes" id="UP000182584"/>
    </source>
</evidence>
<dbReference type="eggNOG" id="ENOG50323PK">
    <property type="taxonomic scope" value="Bacteria"/>
</dbReference>
<gene>
    <name evidence="1" type="ORF">SAMN04487884_103175</name>
</gene>
<dbReference type="AlphaFoldDB" id="A0A1H9MNI3"/>
<reference evidence="1 2" key="1">
    <citation type="submission" date="2016-10" db="EMBL/GenBank/DDBJ databases">
        <authorList>
            <person name="de Groot N.N."/>
        </authorList>
    </citation>
    <scope>NUCLEOTIDE SEQUENCE [LARGE SCALE GENOMIC DNA]</scope>
    <source>
        <strain evidence="1 2">AR40</strain>
    </source>
</reference>
<name>A0A1H9MNI3_BUTFI</name>
<organism evidence="1 2">
    <name type="scientific">Butyrivibrio fibrisolvens</name>
    <dbReference type="NCBI Taxonomy" id="831"/>
    <lineage>
        <taxon>Bacteria</taxon>
        <taxon>Bacillati</taxon>
        <taxon>Bacillota</taxon>
        <taxon>Clostridia</taxon>
        <taxon>Lachnospirales</taxon>
        <taxon>Lachnospiraceae</taxon>
        <taxon>Butyrivibrio</taxon>
    </lineage>
</organism>
<evidence type="ECO:0000313" key="1">
    <source>
        <dbReference type="EMBL" id="SER25188.1"/>
    </source>
</evidence>
<dbReference type="RefSeq" id="WP_022757162.1">
    <property type="nucleotide sequence ID" value="NZ_FOGJ01000003.1"/>
</dbReference>
<dbReference type="Proteomes" id="UP000182584">
    <property type="component" value="Unassembled WGS sequence"/>
</dbReference>
<protein>
    <submittedName>
        <fullName evidence="1">Uncharacterized protein</fullName>
    </submittedName>
</protein>
<dbReference type="OrthoDB" id="9921818at2"/>